<evidence type="ECO:0000256" key="5">
    <source>
        <dbReference type="ARBA" id="ARBA00023163"/>
    </source>
</evidence>
<dbReference type="PANTHER" id="PTHR46577:SF1">
    <property type="entry name" value="HTH-TYPE TRANSCRIPTIONAL REGULATORY PROTEIN GABR"/>
    <property type="match status" value="1"/>
</dbReference>
<dbReference type="AlphaFoldDB" id="A0AA41QAL2"/>
<dbReference type="Gene3D" id="1.10.10.10">
    <property type="entry name" value="Winged helix-like DNA-binding domain superfamily/Winged helix DNA-binding domain"/>
    <property type="match status" value="1"/>
</dbReference>
<keyword evidence="8" id="KW-0032">Aminotransferase</keyword>
<dbReference type="SUPFAM" id="SSF53383">
    <property type="entry name" value="PLP-dependent transferases"/>
    <property type="match status" value="1"/>
</dbReference>
<keyword evidence="5" id="KW-0804">Transcription</keyword>
<evidence type="ECO:0000256" key="3">
    <source>
        <dbReference type="ARBA" id="ARBA00023015"/>
    </source>
</evidence>
<proteinExistence type="inferred from homology"/>
<dbReference type="GO" id="GO:0003700">
    <property type="term" value="F:DNA-binding transcription factor activity"/>
    <property type="evidence" value="ECO:0007669"/>
    <property type="project" value="InterPro"/>
</dbReference>
<evidence type="ECO:0000313" key="9">
    <source>
        <dbReference type="Proteomes" id="UP001165378"/>
    </source>
</evidence>
<accession>A0AA41QAL2</accession>
<keyword evidence="8" id="KW-0808">Transferase</keyword>
<dbReference type="InterPro" id="IPR004839">
    <property type="entry name" value="Aminotransferase_I/II_large"/>
</dbReference>
<dbReference type="Pfam" id="PF00392">
    <property type="entry name" value="GntR"/>
    <property type="match status" value="1"/>
</dbReference>
<dbReference type="GO" id="GO:0030170">
    <property type="term" value="F:pyridoxal phosphate binding"/>
    <property type="evidence" value="ECO:0007669"/>
    <property type="project" value="InterPro"/>
</dbReference>
<organism evidence="8 9">
    <name type="scientific">Yinghuangia soli</name>
    <dbReference type="NCBI Taxonomy" id="2908204"/>
    <lineage>
        <taxon>Bacteria</taxon>
        <taxon>Bacillati</taxon>
        <taxon>Actinomycetota</taxon>
        <taxon>Actinomycetes</taxon>
        <taxon>Kitasatosporales</taxon>
        <taxon>Streptomycetaceae</taxon>
        <taxon>Yinghuangia</taxon>
    </lineage>
</organism>
<dbReference type="InterPro" id="IPR036388">
    <property type="entry name" value="WH-like_DNA-bd_sf"/>
</dbReference>
<keyword evidence="3" id="KW-0805">Transcription regulation</keyword>
<feature type="domain" description="HTH gntR-type" evidence="7">
    <location>
        <begin position="5"/>
        <end position="73"/>
    </location>
</feature>
<dbReference type="InterPro" id="IPR015424">
    <property type="entry name" value="PyrdxlP-dep_Trfase"/>
</dbReference>
<evidence type="ECO:0000256" key="4">
    <source>
        <dbReference type="ARBA" id="ARBA00023125"/>
    </source>
</evidence>
<dbReference type="CDD" id="cd00609">
    <property type="entry name" value="AAT_like"/>
    <property type="match status" value="1"/>
</dbReference>
<keyword evidence="4" id="KW-0238">DNA-binding</keyword>
<dbReference type="EMBL" id="JAKFHA010000046">
    <property type="protein sequence ID" value="MCF2533262.1"/>
    <property type="molecule type" value="Genomic_DNA"/>
</dbReference>
<dbReference type="PROSITE" id="PS50949">
    <property type="entry name" value="HTH_GNTR"/>
    <property type="match status" value="1"/>
</dbReference>
<sequence length="437" mass="45760">MAPTGRTAADIAASVERDLRRGDLAPGDALPPVRTLAAELGVNANTVAAAYRLLRDRGTVETHGRAGTRVRPRPAATERNALGPTAPPGTRHLAKGEPDAALLPDPAFPDPATWRPLYSHPPLYEPLADAARAVFTADGVPADHLVATSGALDAIERGLMAHLRPGDTVLVEDPGWANYLDLLAALNLTARPVRIDDDGPDPDEVAAGLREGARGLVITSRAQNPTGAAVSAARAADLRSVLAGYPGVLVVEDDHGNAIAGPELASVLGGSEHWLYVRSSAKAYGPDLRCAVASGDETTIGRIAGRQRLGPGWVSHALQHAVAHAWTSPDVAAQVEVARRTYAQRRAWLVDALAARGVTAHGKSGINVWVPVRDEVGAVAELLARGWLVAPGKRYRLNSGPAIRITVAQLREDEAAPLAEAVAAASGLLAPRRHSRV</sequence>
<dbReference type="RefSeq" id="WP_235058036.1">
    <property type="nucleotide sequence ID" value="NZ_JAKFHA010000046.1"/>
</dbReference>
<dbReference type="Pfam" id="PF00155">
    <property type="entry name" value="Aminotran_1_2"/>
    <property type="match status" value="1"/>
</dbReference>
<evidence type="ECO:0000256" key="6">
    <source>
        <dbReference type="SAM" id="MobiDB-lite"/>
    </source>
</evidence>
<dbReference type="Proteomes" id="UP001165378">
    <property type="component" value="Unassembled WGS sequence"/>
</dbReference>
<reference evidence="8" key="1">
    <citation type="submission" date="2022-01" db="EMBL/GenBank/DDBJ databases">
        <title>Genome-Based Taxonomic Classification of the Phylum Actinobacteria.</title>
        <authorList>
            <person name="Gao Y."/>
        </authorList>
    </citation>
    <scope>NUCLEOTIDE SEQUENCE</scope>
    <source>
        <strain evidence="8">KLBMP 8922</strain>
    </source>
</reference>
<dbReference type="GO" id="GO:0003677">
    <property type="term" value="F:DNA binding"/>
    <property type="evidence" value="ECO:0007669"/>
    <property type="project" value="UniProtKB-KW"/>
</dbReference>
<dbReference type="InterPro" id="IPR000524">
    <property type="entry name" value="Tscrpt_reg_HTH_GntR"/>
</dbReference>
<dbReference type="GO" id="GO:0008483">
    <property type="term" value="F:transaminase activity"/>
    <property type="evidence" value="ECO:0007669"/>
    <property type="project" value="UniProtKB-KW"/>
</dbReference>
<evidence type="ECO:0000259" key="7">
    <source>
        <dbReference type="PROSITE" id="PS50949"/>
    </source>
</evidence>
<comment type="caution">
    <text evidence="8">The sequence shown here is derived from an EMBL/GenBank/DDBJ whole genome shotgun (WGS) entry which is preliminary data.</text>
</comment>
<dbReference type="Gene3D" id="3.40.640.10">
    <property type="entry name" value="Type I PLP-dependent aspartate aminotransferase-like (Major domain)"/>
    <property type="match status" value="1"/>
</dbReference>
<dbReference type="CDD" id="cd07377">
    <property type="entry name" value="WHTH_GntR"/>
    <property type="match status" value="1"/>
</dbReference>
<keyword evidence="9" id="KW-1185">Reference proteome</keyword>
<keyword evidence="2" id="KW-0663">Pyridoxal phosphate</keyword>
<protein>
    <submittedName>
        <fullName evidence="8">Aminotransferase class I/II-fold pyridoxal phosphate-dependent enzyme</fullName>
    </submittedName>
</protein>
<name>A0AA41QAL2_9ACTN</name>
<dbReference type="PANTHER" id="PTHR46577">
    <property type="entry name" value="HTH-TYPE TRANSCRIPTIONAL REGULATORY PROTEIN GABR"/>
    <property type="match status" value="1"/>
</dbReference>
<evidence type="ECO:0000256" key="1">
    <source>
        <dbReference type="ARBA" id="ARBA00005384"/>
    </source>
</evidence>
<comment type="similarity">
    <text evidence="1">In the C-terminal section; belongs to the class-I pyridoxal-phosphate-dependent aminotransferase family.</text>
</comment>
<dbReference type="InterPro" id="IPR051446">
    <property type="entry name" value="HTH_trans_reg/aminotransferase"/>
</dbReference>
<dbReference type="SMART" id="SM00345">
    <property type="entry name" value="HTH_GNTR"/>
    <property type="match status" value="1"/>
</dbReference>
<feature type="region of interest" description="Disordered" evidence="6">
    <location>
        <begin position="62"/>
        <end position="93"/>
    </location>
</feature>
<evidence type="ECO:0000256" key="2">
    <source>
        <dbReference type="ARBA" id="ARBA00022898"/>
    </source>
</evidence>
<dbReference type="SUPFAM" id="SSF46785">
    <property type="entry name" value="Winged helix' DNA-binding domain"/>
    <property type="match status" value="1"/>
</dbReference>
<gene>
    <name evidence="8" type="ORF">LZ495_39430</name>
</gene>
<dbReference type="InterPro" id="IPR015421">
    <property type="entry name" value="PyrdxlP-dep_Trfase_major"/>
</dbReference>
<evidence type="ECO:0000313" key="8">
    <source>
        <dbReference type="EMBL" id="MCF2533262.1"/>
    </source>
</evidence>
<dbReference type="InterPro" id="IPR036390">
    <property type="entry name" value="WH_DNA-bd_sf"/>
</dbReference>